<dbReference type="InterPro" id="IPR012693">
    <property type="entry name" value="ABC_transpr_PhnC"/>
</dbReference>
<dbReference type="SMART" id="SM00382">
    <property type="entry name" value="AAA"/>
    <property type="match status" value="1"/>
</dbReference>
<sequence>MSKNGFQLIDVRKSFGAAQALKGVSFEVKAGEFVTLLGPSGAGKTTLFRCLTGLERADHGETWVLGERIDLASRKQLRALRQSIGLIFQQHNLIGRLSALDNVLMARLSHTPWWRVALNRFSHRDKQLALSSLDQVGLLDKAYIRSDALSGGQQQRVAIARVLTQHSKVLLADEPVASLDPESARLVLEDLKRIAKEHNIAVLCSLHQVNLAKKYADRIIGMRAGELVFDGSSKDFCAQTEQCLYAKAHSGIPADENHSTV</sequence>
<evidence type="ECO:0000256" key="3">
    <source>
        <dbReference type="ARBA" id="ARBA00022519"/>
    </source>
</evidence>
<dbReference type="InterPro" id="IPR017871">
    <property type="entry name" value="ABC_transporter-like_CS"/>
</dbReference>
<keyword evidence="4" id="KW-0547">Nucleotide-binding</keyword>
<evidence type="ECO:0000256" key="1">
    <source>
        <dbReference type="ARBA" id="ARBA00022448"/>
    </source>
</evidence>
<proteinExistence type="predicted"/>
<gene>
    <name evidence="9" type="primary">phnC</name>
    <name evidence="9" type="ORF">HKT17_10370</name>
</gene>
<evidence type="ECO:0000256" key="7">
    <source>
        <dbReference type="ARBA" id="ARBA00023136"/>
    </source>
</evidence>
<keyword evidence="6" id="KW-1278">Translocase</keyword>
<dbReference type="PROSITE" id="PS00211">
    <property type="entry name" value="ABC_TRANSPORTER_1"/>
    <property type="match status" value="1"/>
</dbReference>
<keyword evidence="1" id="KW-0813">Transport</keyword>
<evidence type="ECO:0000313" key="9">
    <source>
        <dbReference type="EMBL" id="QJR30082.1"/>
    </source>
</evidence>
<dbReference type="InterPro" id="IPR027417">
    <property type="entry name" value="P-loop_NTPase"/>
</dbReference>
<keyword evidence="2" id="KW-1003">Cell membrane</keyword>
<evidence type="ECO:0000313" key="10">
    <source>
        <dbReference type="Proteomes" id="UP000501130"/>
    </source>
</evidence>
<accession>A0ABX6N9K4</accession>
<dbReference type="SUPFAM" id="SSF52540">
    <property type="entry name" value="P-loop containing nucleoside triphosphate hydrolases"/>
    <property type="match status" value="1"/>
</dbReference>
<dbReference type="Proteomes" id="UP000501130">
    <property type="component" value="Chromosome"/>
</dbReference>
<dbReference type="Pfam" id="PF00005">
    <property type="entry name" value="ABC_tran"/>
    <property type="match status" value="1"/>
</dbReference>
<reference evidence="9 10" key="1">
    <citation type="submission" date="2020-05" db="EMBL/GenBank/DDBJ databases">
        <title>Compete genome of Limnobacter sp. SAORIC-580.</title>
        <authorList>
            <person name="Song J."/>
            <person name="Cho J.-C."/>
        </authorList>
    </citation>
    <scope>NUCLEOTIDE SEQUENCE [LARGE SCALE GENOMIC DNA]</scope>
    <source>
        <strain evidence="9 10">SAORIC-580</strain>
    </source>
</reference>
<keyword evidence="7" id="KW-0472">Membrane</keyword>
<evidence type="ECO:0000256" key="6">
    <source>
        <dbReference type="ARBA" id="ARBA00022967"/>
    </source>
</evidence>
<dbReference type="GO" id="GO:0005524">
    <property type="term" value="F:ATP binding"/>
    <property type="evidence" value="ECO:0007669"/>
    <property type="project" value="UniProtKB-KW"/>
</dbReference>
<dbReference type="InterPro" id="IPR050086">
    <property type="entry name" value="MetN_ABC_transporter-like"/>
</dbReference>
<dbReference type="Gene3D" id="3.40.50.300">
    <property type="entry name" value="P-loop containing nucleotide triphosphate hydrolases"/>
    <property type="match status" value="1"/>
</dbReference>
<evidence type="ECO:0000256" key="5">
    <source>
        <dbReference type="ARBA" id="ARBA00022840"/>
    </source>
</evidence>
<name>A0ABX6N9K4_9BURK</name>
<dbReference type="NCBIfam" id="TIGR02315">
    <property type="entry name" value="ABC_phnC"/>
    <property type="match status" value="1"/>
</dbReference>
<feature type="domain" description="ABC transporter" evidence="8">
    <location>
        <begin position="6"/>
        <end position="249"/>
    </location>
</feature>
<dbReference type="PANTHER" id="PTHR43166:SF6">
    <property type="entry name" value="PHOSPHONATES IMPORT ATP-BINDING PROTEIN PHNC"/>
    <property type="match status" value="1"/>
</dbReference>
<dbReference type="InterPro" id="IPR003439">
    <property type="entry name" value="ABC_transporter-like_ATP-bd"/>
</dbReference>
<evidence type="ECO:0000256" key="2">
    <source>
        <dbReference type="ARBA" id="ARBA00022475"/>
    </source>
</evidence>
<dbReference type="RefSeq" id="WP_171099903.1">
    <property type="nucleotide sequence ID" value="NZ_CP053084.1"/>
</dbReference>
<keyword evidence="10" id="KW-1185">Reference proteome</keyword>
<dbReference type="PROSITE" id="PS50893">
    <property type="entry name" value="ABC_TRANSPORTER_2"/>
    <property type="match status" value="1"/>
</dbReference>
<keyword evidence="5 9" id="KW-0067">ATP-binding</keyword>
<dbReference type="PANTHER" id="PTHR43166">
    <property type="entry name" value="AMINO ACID IMPORT ATP-BINDING PROTEIN"/>
    <property type="match status" value="1"/>
</dbReference>
<dbReference type="CDD" id="cd03256">
    <property type="entry name" value="ABC_PhnC_transporter"/>
    <property type="match status" value="1"/>
</dbReference>
<protein>
    <submittedName>
        <fullName evidence="9">Phosphonate ABC transporter ATP-binding protein</fullName>
    </submittedName>
</protein>
<keyword evidence="3" id="KW-0997">Cell inner membrane</keyword>
<dbReference type="EMBL" id="CP053084">
    <property type="protein sequence ID" value="QJR30082.1"/>
    <property type="molecule type" value="Genomic_DNA"/>
</dbReference>
<organism evidence="9 10">
    <name type="scientific">Limnobacter profundi</name>
    <dbReference type="NCBI Taxonomy" id="2732163"/>
    <lineage>
        <taxon>Bacteria</taxon>
        <taxon>Pseudomonadati</taxon>
        <taxon>Pseudomonadota</taxon>
        <taxon>Betaproteobacteria</taxon>
        <taxon>Burkholderiales</taxon>
        <taxon>Burkholderiaceae</taxon>
        <taxon>Limnobacter</taxon>
    </lineage>
</organism>
<evidence type="ECO:0000259" key="8">
    <source>
        <dbReference type="PROSITE" id="PS50893"/>
    </source>
</evidence>
<evidence type="ECO:0000256" key="4">
    <source>
        <dbReference type="ARBA" id="ARBA00022741"/>
    </source>
</evidence>
<dbReference type="InterPro" id="IPR003593">
    <property type="entry name" value="AAA+_ATPase"/>
</dbReference>